<evidence type="ECO:0000256" key="13">
    <source>
        <dbReference type="ARBA" id="ARBA00023136"/>
    </source>
</evidence>
<dbReference type="PANTHER" id="PTHR45528">
    <property type="entry name" value="SENSOR HISTIDINE KINASE CPXA"/>
    <property type="match status" value="1"/>
</dbReference>
<keyword evidence="8" id="KW-0547">Nucleotide-binding</keyword>
<feature type="domain" description="Signal transduction histidine kinase dimerisation/phosphoacceptor" evidence="14">
    <location>
        <begin position="47"/>
        <end position="113"/>
    </location>
</feature>
<evidence type="ECO:0000259" key="14">
    <source>
        <dbReference type="SMART" id="SM00388"/>
    </source>
</evidence>
<dbReference type="GO" id="GO:0005524">
    <property type="term" value="F:ATP binding"/>
    <property type="evidence" value="ECO:0007669"/>
    <property type="project" value="UniProtKB-KW"/>
</dbReference>
<comment type="subcellular location">
    <subcellularLocation>
        <location evidence="2">Cell membrane</location>
        <topology evidence="2">Multi-pass membrane protein</topology>
    </subcellularLocation>
</comment>
<keyword evidence="13" id="KW-0472">Membrane</keyword>
<feature type="non-terminal residue" evidence="15">
    <location>
        <position position="1"/>
    </location>
</feature>
<dbReference type="Pfam" id="PF00512">
    <property type="entry name" value="HisKA"/>
    <property type="match status" value="1"/>
</dbReference>
<keyword evidence="10" id="KW-0067">ATP-binding</keyword>
<evidence type="ECO:0000256" key="4">
    <source>
        <dbReference type="ARBA" id="ARBA00022475"/>
    </source>
</evidence>
<evidence type="ECO:0000256" key="1">
    <source>
        <dbReference type="ARBA" id="ARBA00000085"/>
    </source>
</evidence>
<keyword evidence="4" id="KW-1003">Cell membrane</keyword>
<evidence type="ECO:0000256" key="10">
    <source>
        <dbReference type="ARBA" id="ARBA00022840"/>
    </source>
</evidence>
<accession>K1SZA8</accession>
<reference evidence="15" key="1">
    <citation type="journal article" date="2013" name="Environ. Microbiol.">
        <title>Microbiota from the distal guts of lean and obese adolescents exhibit partial functional redundancy besides clear differences in community structure.</title>
        <authorList>
            <person name="Ferrer M."/>
            <person name="Ruiz A."/>
            <person name="Lanza F."/>
            <person name="Haange S.B."/>
            <person name="Oberbach A."/>
            <person name="Till H."/>
            <person name="Bargiela R."/>
            <person name="Campoy C."/>
            <person name="Segura M.T."/>
            <person name="Richter M."/>
            <person name="von Bergen M."/>
            <person name="Seifert J."/>
            <person name="Suarez A."/>
        </authorList>
    </citation>
    <scope>NUCLEOTIDE SEQUENCE</scope>
</reference>
<dbReference type="InterPro" id="IPR050398">
    <property type="entry name" value="HssS/ArlS-like"/>
</dbReference>
<proteinExistence type="predicted"/>
<dbReference type="SMART" id="SM00388">
    <property type="entry name" value="HisKA"/>
    <property type="match status" value="1"/>
</dbReference>
<name>K1SZA8_9ZZZZ</name>
<dbReference type="Gene3D" id="1.10.287.130">
    <property type="match status" value="1"/>
</dbReference>
<evidence type="ECO:0000256" key="8">
    <source>
        <dbReference type="ARBA" id="ARBA00022741"/>
    </source>
</evidence>
<dbReference type="GO" id="GO:0005886">
    <property type="term" value="C:plasma membrane"/>
    <property type="evidence" value="ECO:0007669"/>
    <property type="project" value="UniProtKB-SubCell"/>
</dbReference>
<evidence type="ECO:0000313" key="15">
    <source>
        <dbReference type="EMBL" id="EKC59065.1"/>
    </source>
</evidence>
<dbReference type="SUPFAM" id="SSF47384">
    <property type="entry name" value="Homodimeric domain of signal transducing histidine kinase"/>
    <property type="match status" value="1"/>
</dbReference>
<gene>
    <name evidence="15" type="ORF">OBE_09684</name>
</gene>
<keyword evidence="9 15" id="KW-0418">Kinase</keyword>
<protein>
    <recommendedName>
        <fullName evidence="3">histidine kinase</fullName>
        <ecNumber evidence="3">2.7.13.3</ecNumber>
    </recommendedName>
</protein>
<evidence type="ECO:0000256" key="6">
    <source>
        <dbReference type="ARBA" id="ARBA00022679"/>
    </source>
</evidence>
<dbReference type="CDD" id="cd00082">
    <property type="entry name" value="HisKA"/>
    <property type="match status" value="1"/>
</dbReference>
<comment type="caution">
    <text evidence="15">The sequence shown here is derived from an EMBL/GenBank/DDBJ whole genome shotgun (WGS) entry which is preliminary data.</text>
</comment>
<dbReference type="EMBL" id="AJWZ01006688">
    <property type="protein sequence ID" value="EKC59065.1"/>
    <property type="molecule type" value="Genomic_DNA"/>
</dbReference>
<evidence type="ECO:0000256" key="5">
    <source>
        <dbReference type="ARBA" id="ARBA00022553"/>
    </source>
</evidence>
<keyword evidence="6" id="KW-0808">Transferase</keyword>
<keyword evidence="7" id="KW-0812">Transmembrane</keyword>
<evidence type="ECO:0000256" key="3">
    <source>
        <dbReference type="ARBA" id="ARBA00012438"/>
    </source>
</evidence>
<evidence type="ECO:0000256" key="12">
    <source>
        <dbReference type="ARBA" id="ARBA00023012"/>
    </source>
</evidence>
<dbReference type="EC" id="2.7.13.3" evidence="3"/>
<comment type="catalytic activity">
    <reaction evidence="1">
        <text>ATP + protein L-histidine = ADP + protein N-phospho-L-histidine.</text>
        <dbReference type="EC" id="2.7.13.3"/>
    </reaction>
</comment>
<keyword evidence="11" id="KW-1133">Transmembrane helix</keyword>
<dbReference type="AlphaFoldDB" id="K1SZA8"/>
<keyword evidence="12" id="KW-0902">Two-component regulatory system</keyword>
<dbReference type="InterPro" id="IPR036097">
    <property type="entry name" value="HisK_dim/P_sf"/>
</dbReference>
<keyword evidence="5" id="KW-0597">Phosphoprotein</keyword>
<dbReference type="InterPro" id="IPR003661">
    <property type="entry name" value="HisK_dim/P_dom"/>
</dbReference>
<organism evidence="15">
    <name type="scientific">human gut metagenome</name>
    <dbReference type="NCBI Taxonomy" id="408170"/>
    <lineage>
        <taxon>unclassified sequences</taxon>
        <taxon>metagenomes</taxon>
        <taxon>organismal metagenomes</taxon>
    </lineage>
</organism>
<evidence type="ECO:0000256" key="7">
    <source>
        <dbReference type="ARBA" id="ARBA00022692"/>
    </source>
</evidence>
<dbReference type="GO" id="GO:0000155">
    <property type="term" value="F:phosphorelay sensor kinase activity"/>
    <property type="evidence" value="ECO:0007669"/>
    <property type="project" value="InterPro"/>
</dbReference>
<sequence length="120" mass="14151">DILTELEEKEVFPDNEDTLISKLQSKIIKLVRILKKKNETSIQEQENIKSLVSDISHQLKTPIANLIMYSGFLKDKSLSMEKHDEYIEIIRMSVDRLNFLSENMIKNFTIRRRPDSFKHS</sequence>
<evidence type="ECO:0000256" key="11">
    <source>
        <dbReference type="ARBA" id="ARBA00022989"/>
    </source>
</evidence>
<evidence type="ECO:0000256" key="2">
    <source>
        <dbReference type="ARBA" id="ARBA00004651"/>
    </source>
</evidence>
<evidence type="ECO:0000256" key="9">
    <source>
        <dbReference type="ARBA" id="ARBA00022777"/>
    </source>
</evidence>
<dbReference type="PANTHER" id="PTHR45528:SF1">
    <property type="entry name" value="SENSOR HISTIDINE KINASE CPXA"/>
    <property type="match status" value="1"/>
</dbReference>